<keyword evidence="3" id="KW-0067">ATP-binding</keyword>
<name>A0A841FI69_9ACTN</name>
<keyword evidence="3" id="KW-0645">Protease</keyword>
<keyword evidence="3" id="KW-0378">Hydrolase</keyword>
<dbReference type="PROSITE" id="PS51903">
    <property type="entry name" value="CLP_R"/>
    <property type="match status" value="1"/>
</dbReference>
<dbReference type="Proteomes" id="UP000548476">
    <property type="component" value="Unassembled WGS sequence"/>
</dbReference>
<dbReference type="InterPro" id="IPR036628">
    <property type="entry name" value="Clp_N_dom_sf"/>
</dbReference>
<evidence type="ECO:0000313" key="4">
    <source>
        <dbReference type="Proteomes" id="UP000548476"/>
    </source>
</evidence>
<protein>
    <submittedName>
        <fullName evidence="3">ATP-dependent Clp protease ATP-binding subunit ClpA</fullName>
    </submittedName>
</protein>
<dbReference type="AlphaFoldDB" id="A0A841FI69"/>
<gene>
    <name evidence="3" type="ORF">HNR73_001388</name>
</gene>
<comment type="caution">
    <text evidence="3">The sequence shown here is derived from an EMBL/GenBank/DDBJ whole genome shotgun (WGS) entry which is preliminary data.</text>
</comment>
<keyword evidence="1" id="KW-0677">Repeat</keyword>
<feature type="domain" description="Clp R" evidence="2">
    <location>
        <begin position="2"/>
        <end position="173"/>
    </location>
</feature>
<dbReference type="GO" id="GO:0008233">
    <property type="term" value="F:peptidase activity"/>
    <property type="evidence" value="ECO:0007669"/>
    <property type="project" value="UniProtKB-KW"/>
</dbReference>
<dbReference type="InterPro" id="IPR004176">
    <property type="entry name" value="Clp_R_N"/>
</dbReference>
<sequence>MFERFTEPARRVVTAAVEESQTAGDALVDEEHLAYALFRDPDGTASRLCGGEVTLDRLKAAFTAANRRGGLSDADTAALRELGIDVDAVVTSFESGLDPGRLLPPRKPARRHRPFSKAAKRVLTLALREVVSRSERTLGERDLLLGLLRNRALAAGVFEGLGVRYADVLARPV</sequence>
<dbReference type="GO" id="GO:0006508">
    <property type="term" value="P:proteolysis"/>
    <property type="evidence" value="ECO:0007669"/>
    <property type="project" value="UniProtKB-KW"/>
</dbReference>
<dbReference type="Gene3D" id="1.10.1780.10">
    <property type="entry name" value="Clp, N-terminal domain"/>
    <property type="match status" value="2"/>
</dbReference>
<reference evidence="3 4" key="1">
    <citation type="submission" date="2020-08" db="EMBL/GenBank/DDBJ databases">
        <title>Genomic Encyclopedia of Type Strains, Phase IV (KMG-IV): sequencing the most valuable type-strain genomes for metagenomic binning, comparative biology and taxonomic classification.</title>
        <authorList>
            <person name="Goeker M."/>
        </authorList>
    </citation>
    <scope>NUCLEOTIDE SEQUENCE [LARGE SCALE GENOMIC DNA]</scope>
    <source>
        <strain evidence="3 4">YIM 65646</strain>
    </source>
</reference>
<dbReference type="RefSeq" id="WP_184786445.1">
    <property type="nucleotide sequence ID" value="NZ_BONT01000014.1"/>
</dbReference>
<keyword evidence="3" id="KW-0547">Nucleotide-binding</keyword>
<dbReference type="GO" id="GO:0005524">
    <property type="term" value="F:ATP binding"/>
    <property type="evidence" value="ECO:0007669"/>
    <property type="project" value="UniProtKB-KW"/>
</dbReference>
<dbReference type="EMBL" id="JACHGT010000003">
    <property type="protein sequence ID" value="MBB6033538.1"/>
    <property type="molecule type" value="Genomic_DNA"/>
</dbReference>
<keyword evidence="4" id="KW-1185">Reference proteome</keyword>
<accession>A0A841FI69</accession>
<evidence type="ECO:0000259" key="2">
    <source>
        <dbReference type="PROSITE" id="PS51903"/>
    </source>
</evidence>
<proteinExistence type="predicted"/>
<dbReference type="Pfam" id="PF02861">
    <property type="entry name" value="Clp_N"/>
    <property type="match status" value="1"/>
</dbReference>
<evidence type="ECO:0000256" key="1">
    <source>
        <dbReference type="PROSITE-ProRule" id="PRU01251"/>
    </source>
</evidence>
<organism evidence="3 4">
    <name type="scientific">Phytomonospora endophytica</name>
    <dbReference type="NCBI Taxonomy" id="714109"/>
    <lineage>
        <taxon>Bacteria</taxon>
        <taxon>Bacillati</taxon>
        <taxon>Actinomycetota</taxon>
        <taxon>Actinomycetes</taxon>
        <taxon>Micromonosporales</taxon>
        <taxon>Micromonosporaceae</taxon>
        <taxon>Phytomonospora</taxon>
    </lineage>
</organism>
<evidence type="ECO:0000313" key="3">
    <source>
        <dbReference type="EMBL" id="MBB6033538.1"/>
    </source>
</evidence>
<dbReference type="SUPFAM" id="SSF81923">
    <property type="entry name" value="Double Clp-N motif"/>
    <property type="match status" value="1"/>
</dbReference>